<proteinExistence type="predicted"/>
<organism evidence="5 6">
    <name type="scientific">Halanaerobium congolense</name>
    <dbReference type="NCBI Taxonomy" id="54121"/>
    <lineage>
        <taxon>Bacteria</taxon>
        <taxon>Bacillati</taxon>
        <taxon>Bacillota</taxon>
        <taxon>Clostridia</taxon>
        <taxon>Halanaerobiales</taxon>
        <taxon>Halanaerobiaceae</taxon>
        <taxon>Halanaerobium</taxon>
    </lineage>
</organism>
<dbReference type="EMBL" id="SOEF01000025">
    <property type="protein sequence ID" value="TDX41810.1"/>
    <property type="molecule type" value="Genomic_DNA"/>
</dbReference>
<dbReference type="Pfam" id="PF00455">
    <property type="entry name" value="DeoRC"/>
    <property type="match status" value="1"/>
</dbReference>
<dbReference type="InterPro" id="IPR050313">
    <property type="entry name" value="Carb_Metab_HTH_regulators"/>
</dbReference>
<evidence type="ECO:0000259" key="4">
    <source>
        <dbReference type="PROSITE" id="PS51000"/>
    </source>
</evidence>
<comment type="caution">
    <text evidence="5">The sequence shown here is derived from an EMBL/GenBank/DDBJ whole genome shotgun (WGS) entry which is preliminary data.</text>
</comment>
<accession>A0A4R8G8S1</accession>
<keyword evidence="2" id="KW-0238">DNA-binding</keyword>
<dbReference type="GO" id="GO:0003700">
    <property type="term" value="F:DNA-binding transcription factor activity"/>
    <property type="evidence" value="ECO:0007669"/>
    <property type="project" value="InterPro"/>
</dbReference>
<dbReference type="PANTHER" id="PTHR30363:SF44">
    <property type="entry name" value="AGA OPERON TRANSCRIPTIONAL REPRESSOR-RELATED"/>
    <property type="match status" value="1"/>
</dbReference>
<dbReference type="AlphaFoldDB" id="A0A4R8G8S1"/>
<dbReference type="Pfam" id="PF08220">
    <property type="entry name" value="HTH_DeoR"/>
    <property type="match status" value="1"/>
</dbReference>
<dbReference type="InterPro" id="IPR036390">
    <property type="entry name" value="WH_DNA-bd_sf"/>
</dbReference>
<dbReference type="InterPro" id="IPR037171">
    <property type="entry name" value="NagB/RpiA_transferase-like"/>
</dbReference>
<evidence type="ECO:0000313" key="5">
    <source>
        <dbReference type="EMBL" id="TDX41810.1"/>
    </source>
</evidence>
<evidence type="ECO:0000256" key="1">
    <source>
        <dbReference type="ARBA" id="ARBA00023015"/>
    </source>
</evidence>
<dbReference type="Proteomes" id="UP000295472">
    <property type="component" value="Unassembled WGS sequence"/>
</dbReference>
<dbReference type="InterPro" id="IPR018356">
    <property type="entry name" value="Tscrpt_reg_HTH_DeoR_CS"/>
</dbReference>
<reference evidence="5 6" key="1">
    <citation type="submission" date="2019-03" db="EMBL/GenBank/DDBJ databases">
        <title>Subsurface microbial communities from deep shales in Ohio and West Virginia, USA.</title>
        <authorList>
            <person name="Wrighton K."/>
        </authorList>
    </citation>
    <scope>NUCLEOTIDE SEQUENCE [LARGE SCALE GENOMIC DNA]</scope>
    <source>
        <strain evidence="5 6">DSMZ 11287</strain>
    </source>
</reference>
<dbReference type="RefSeq" id="WP_134059809.1">
    <property type="nucleotide sequence ID" value="NZ_SOEF01000025.1"/>
</dbReference>
<evidence type="ECO:0000256" key="2">
    <source>
        <dbReference type="ARBA" id="ARBA00023125"/>
    </source>
</evidence>
<dbReference type="SMART" id="SM01134">
    <property type="entry name" value="DeoRC"/>
    <property type="match status" value="1"/>
</dbReference>
<dbReference type="SMART" id="SM00420">
    <property type="entry name" value="HTH_DEOR"/>
    <property type="match status" value="1"/>
</dbReference>
<name>A0A4R8G8S1_9FIRM</name>
<dbReference type="Gene3D" id="1.10.10.10">
    <property type="entry name" value="Winged helix-like DNA-binding domain superfamily/Winged helix DNA-binding domain"/>
    <property type="match status" value="1"/>
</dbReference>
<keyword evidence="3" id="KW-0804">Transcription</keyword>
<gene>
    <name evidence="5" type="ORF">C7954_12533</name>
</gene>
<protein>
    <submittedName>
        <fullName evidence="5">DeoR family transcriptional regulator</fullName>
    </submittedName>
</protein>
<dbReference type="InterPro" id="IPR001034">
    <property type="entry name" value="DeoR_HTH"/>
</dbReference>
<dbReference type="InterPro" id="IPR014036">
    <property type="entry name" value="DeoR-like_C"/>
</dbReference>
<evidence type="ECO:0000256" key="3">
    <source>
        <dbReference type="ARBA" id="ARBA00023163"/>
    </source>
</evidence>
<dbReference type="SUPFAM" id="SSF100950">
    <property type="entry name" value="NagB/RpiA/CoA transferase-like"/>
    <property type="match status" value="1"/>
</dbReference>
<evidence type="ECO:0000313" key="6">
    <source>
        <dbReference type="Proteomes" id="UP000295472"/>
    </source>
</evidence>
<dbReference type="GeneID" id="57013335"/>
<dbReference type="PROSITE" id="PS51000">
    <property type="entry name" value="HTH_DEOR_2"/>
    <property type="match status" value="1"/>
</dbReference>
<dbReference type="SUPFAM" id="SSF46785">
    <property type="entry name" value="Winged helix' DNA-binding domain"/>
    <property type="match status" value="1"/>
</dbReference>
<sequence length="256" mass="28327">MLSHTRKNKILELLKTYKQISTQKLEKELDVSGATIRNDLAQLEEQGLIERIHGGAVLPDKDEVDSFRNFHKRSEKNIEEKKAIGKLAKDYIKSGQTIILDASSTILYLIPYLSNCEKLTVLTNGIYTALEVKNEEDFNVILLGGIVRPKSGSVEGLIGSCMLDDISADLMITSSHGFNVNNGLTDFNFYEVELKKKMVSKSSKLIALVDHTKIGHTSAAQFAKTSDIDLLITDSGIEEDDVKKIKEAGIDIIVGK</sequence>
<dbReference type="InterPro" id="IPR036388">
    <property type="entry name" value="WH-like_DNA-bd_sf"/>
</dbReference>
<dbReference type="PROSITE" id="PS00894">
    <property type="entry name" value="HTH_DEOR_1"/>
    <property type="match status" value="1"/>
</dbReference>
<dbReference type="Gene3D" id="3.40.50.1360">
    <property type="match status" value="1"/>
</dbReference>
<dbReference type="PANTHER" id="PTHR30363">
    <property type="entry name" value="HTH-TYPE TRANSCRIPTIONAL REGULATOR SRLR-RELATED"/>
    <property type="match status" value="1"/>
</dbReference>
<dbReference type="GO" id="GO:0003677">
    <property type="term" value="F:DNA binding"/>
    <property type="evidence" value="ECO:0007669"/>
    <property type="project" value="UniProtKB-KW"/>
</dbReference>
<feature type="domain" description="HTH deoR-type" evidence="4">
    <location>
        <begin position="3"/>
        <end position="58"/>
    </location>
</feature>
<keyword evidence="1" id="KW-0805">Transcription regulation</keyword>
<dbReference type="PRINTS" id="PR00037">
    <property type="entry name" value="HTHLACR"/>
</dbReference>